<dbReference type="Pfam" id="PF01433">
    <property type="entry name" value="Peptidase_M1"/>
    <property type="match status" value="1"/>
</dbReference>
<organism evidence="2 3">
    <name type="scientific">Eiseniibacteriota bacterium</name>
    <dbReference type="NCBI Taxonomy" id="2212470"/>
    <lineage>
        <taxon>Bacteria</taxon>
        <taxon>Candidatus Eiseniibacteriota</taxon>
    </lineage>
</organism>
<protein>
    <submittedName>
        <fullName evidence="2">M1 family aminopeptidase</fullName>
    </submittedName>
</protein>
<comment type="caution">
    <text evidence="2">The sequence shown here is derived from an EMBL/GenBank/DDBJ whole genome shotgun (WGS) entry which is preliminary data.</text>
</comment>
<keyword evidence="2" id="KW-0378">Hydrolase</keyword>
<dbReference type="SUPFAM" id="SSF55486">
    <property type="entry name" value="Metalloproteases ('zincins'), catalytic domain"/>
    <property type="match status" value="1"/>
</dbReference>
<dbReference type="Gene3D" id="1.10.390.10">
    <property type="entry name" value="Neutral Protease Domain 2"/>
    <property type="match status" value="1"/>
</dbReference>
<proteinExistence type="predicted"/>
<evidence type="ECO:0000259" key="1">
    <source>
        <dbReference type="Pfam" id="PF01433"/>
    </source>
</evidence>
<keyword evidence="2" id="KW-0031">Aminopeptidase</keyword>
<sequence length="322" mass="36851">EQFGPYQHRQVRIVEFPAYRLFAQSFPTMIPFSEGAGFLARMDSRDELDMVFNRTAHEVAHQWWAHQVVGADVQGATLMSESLSEYTALMVMEREYGAELMGRFLRYELDGYLRGRGQEANQEQPLAQVEDQTYIHYNKGCLVMYALKDYIGEEVLNRTLAHYVEQCAYQEPPYTNSTEFLSILREATPDSLAYLLEDMFTTITLFSNRVAQATYTPIENGRFAVQLDLEAHKLRADGTGVETEVALHDWIDVGIFGEHEVDGKQEPKVLYLKKHQFSTTKTTLEFTVSECPIRAGIDPYNKLIDRDADDNVRTVVSNDRAS</sequence>
<feature type="non-terminal residue" evidence="2">
    <location>
        <position position="1"/>
    </location>
</feature>
<keyword evidence="3" id="KW-1185">Reference proteome</keyword>
<keyword evidence="2" id="KW-0645">Protease</keyword>
<dbReference type="Proteomes" id="UP001593833">
    <property type="component" value="Unassembled WGS sequence"/>
</dbReference>
<dbReference type="EMBL" id="JBHPKH010000053">
    <property type="protein sequence ID" value="MFC1572945.1"/>
    <property type="molecule type" value="Genomic_DNA"/>
</dbReference>
<evidence type="ECO:0000313" key="3">
    <source>
        <dbReference type="Proteomes" id="UP001593833"/>
    </source>
</evidence>
<evidence type="ECO:0000313" key="2">
    <source>
        <dbReference type="EMBL" id="MFC1572945.1"/>
    </source>
</evidence>
<dbReference type="GO" id="GO:0004177">
    <property type="term" value="F:aminopeptidase activity"/>
    <property type="evidence" value="ECO:0007669"/>
    <property type="project" value="UniProtKB-KW"/>
</dbReference>
<dbReference type="InterPro" id="IPR027268">
    <property type="entry name" value="Peptidase_M4/M1_CTD_sf"/>
</dbReference>
<reference evidence="2 3" key="1">
    <citation type="submission" date="2024-09" db="EMBL/GenBank/DDBJ databases">
        <authorList>
            <person name="D'Angelo T."/>
        </authorList>
    </citation>
    <scope>NUCLEOTIDE SEQUENCE [LARGE SCALE GENOMIC DNA]</scope>
    <source>
        <strain evidence="2">SAG AM-320-E07</strain>
    </source>
</reference>
<dbReference type="InterPro" id="IPR014782">
    <property type="entry name" value="Peptidase_M1_dom"/>
</dbReference>
<gene>
    <name evidence="2" type="ORF">ACFL6M_05025</name>
</gene>
<accession>A0ABV6YKT9</accession>
<feature type="domain" description="Peptidase M1 membrane alanine aminopeptidase" evidence="1">
    <location>
        <begin position="5"/>
        <end position="192"/>
    </location>
</feature>
<name>A0ABV6YKT9_UNCEI</name>